<dbReference type="Pfam" id="PF07690">
    <property type="entry name" value="MFS_1"/>
    <property type="match status" value="1"/>
</dbReference>
<feature type="transmembrane region" description="Helical" evidence="9">
    <location>
        <begin position="182"/>
        <end position="202"/>
    </location>
</feature>
<name>A0AB34K723_PRYPA</name>
<comment type="similarity">
    <text evidence="2">Belongs to the major facilitator superfamily. Organophosphate:Pi antiporter (OPA) (TC 2.A.1.4) family.</text>
</comment>
<dbReference type="PROSITE" id="PS50850">
    <property type="entry name" value="MFS"/>
    <property type="match status" value="1"/>
</dbReference>
<evidence type="ECO:0000256" key="7">
    <source>
        <dbReference type="ARBA" id="ARBA00023136"/>
    </source>
</evidence>
<evidence type="ECO:0000256" key="8">
    <source>
        <dbReference type="SAM" id="MobiDB-lite"/>
    </source>
</evidence>
<dbReference type="InterPro" id="IPR036259">
    <property type="entry name" value="MFS_trans_sf"/>
</dbReference>
<dbReference type="PIRSF" id="PIRSF002808">
    <property type="entry name" value="Hexose_phosphate_transp"/>
    <property type="match status" value="1"/>
</dbReference>
<dbReference type="InterPro" id="IPR000849">
    <property type="entry name" value="Sugar_P_transporter"/>
</dbReference>
<evidence type="ECO:0000313" key="11">
    <source>
        <dbReference type="EMBL" id="KAL1530106.1"/>
    </source>
</evidence>
<protein>
    <recommendedName>
        <fullName evidence="10">Major facilitator superfamily (MFS) profile domain-containing protein</fullName>
    </recommendedName>
</protein>
<evidence type="ECO:0000256" key="4">
    <source>
        <dbReference type="ARBA" id="ARBA00022597"/>
    </source>
</evidence>
<proteinExistence type="inferred from homology"/>
<feature type="domain" description="Major facilitator superfamily (MFS) profile" evidence="10">
    <location>
        <begin position="1"/>
        <end position="433"/>
    </location>
</feature>
<keyword evidence="7 9" id="KW-0472">Membrane</keyword>
<keyword evidence="12" id="KW-1185">Reference proteome</keyword>
<dbReference type="SUPFAM" id="SSF103473">
    <property type="entry name" value="MFS general substrate transporter"/>
    <property type="match status" value="1"/>
</dbReference>
<feature type="transmembrane region" description="Helical" evidence="9">
    <location>
        <begin position="373"/>
        <end position="395"/>
    </location>
</feature>
<evidence type="ECO:0000313" key="12">
    <source>
        <dbReference type="Proteomes" id="UP001515480"/>
    </source>
</evidence>
<feature type="transmembrane region" description="Helical" evidence="9">
    <location>
        <begin position="407"/>
        <end position="429"/>
    </location>
</feature>
<dbReference type="EMBL" id="JBGBPQ010000001">
    <property type="protein sequence ID" value="KAL1530106.1"/>
    <property type="molecule type" value="Genomic_DNA"/>
</dbReference>
<feature type="transmembrane region" description="Helical" evidence="9">
    <location>
        <begin position="307"/>
        <end position="331"/>
    </location>
</feature>
<sequence>MAAAPRAARPAISRAAWLVLATTYTAYCCIYCARKPFALVKSEIERHLAVSKQELANIDTALLTTYAIAQLSLGYIVKCVGGRRTVLVLAFLLSGLSTLAFGFVDSPLAMAALWGMAGAFAAPASPLFAIVVGESVPDHVRGTVQGIWSSCENLGGVFANNVPPALASVFGPARTSDSAWRWVFYASGPLVAMWAPLLMLVIPPERTSAPASKPSGAVASPTDDGQGRRTSPLSIPGVAACSACYTLTKCSRYCLMFWLPYFLKTEVSMDGQQAAMVASLLDLSGVAGALLMGIACDRLYNGSALKAAMHSCAVTGFCFCIWAAACAFGFASTVVHVAAILMIGFFVAGPGGVLGASARSLVGYAGHSSDGELIASVAGLVNGSGSVGAVLQGLLTMQVYKLTGWPGLFGFLGFAMIGSAVALLPAITIEADGLRKKTI</sequence>
<evidence type="ECO:0000256" key="2">
    <source>
        <dbReference type="ARBA" id="ARBA00009598"/>
    </source>
</evidence>
<dbReference type="Proteomes" id="UP001515480">
    <property type="component" value="Unassembled WGS sequence"/>
</dbReference>
<dbReference type="AlphaFoldDB" id="A0AB34K723"/>
<feature type="transmembrane region" description="Helical" evidence="9">
    <location>
        <begin position="15"/>
        <end position="33"/>
    </location>
</feature>
<feature type="region of interest" description="Disordered" evidence="8">
    <location>
        <begin position="207"/>
        <end position="231"/>
    </location>
</feature>
<evidence type="ECO:0000256" key="3">
    <source>
        <dbReference type="ARBA" id="ARBA00022448"/>
    </source>
</evidence>
<dbReference type="GO" id="GO:0016020">
    <property type="term" value="C:membrane"/>
    <property type="evidence" value="ECO:0007669"/>
    <property type="project" value="UniProtKB-SubCell"/>
</dbReference>
<dbReference type="Gene3D" id="1.20.1250.20">
    <property type="entry name" value="MFS general substrate transporter like domains"/>
    <property type="match status" value="2"/>
</dbReference>
<evidence type="ECO:0000256" key="1">
    <source>
        <dbReference type="ARBA" id="ARBA00004141"/>
    </source>
</evidence>
<keyword evidence="6 9" id="KW-1133">Transmembrane helix</keyword>
<dbReference type="PANTHER" id="PTHR43184:SF30">
    <property type="entry name" value="MFS DOMAIN-CONTAINING PROTEIN"/>
    <property type="match status" value="1"/>
</dbReference>
<evidence type="ECO:0000256" key="6">
    <source>
        <dbReference type="ARBA" id="ARBA00022989"/>
    </source>
</evidence>
<feature type="transmembrane region" description="Helical" evidence="9">
    <location>
        <begin position="110"/>
        <end position="132"/>
    </location>
</feature>
<comment type="subcellular location">
    <subcellularLocation>
        <location evidence="1">Membrane</location>
        <topology evidence="1">Multi-pass membrane protein</topology>
    </subcellularLocation>
</comment>
<keyword evidence="5 9" id="KW-0812">Transmembrane</keyword>
<reference evidence="11 12" key="1">
    <citation type="journal article" date="2024" name="Science">
        <title>Giant polyketide synthase enzymes in the biosynthesis of giant marine polyether toxins.</title>
        <authorList>
            <person name="Fallon T.R."/>
            <person name="Shende V.V."/>
            <person name="Wierzbicki I.H."/>
            <person name="Pendleton A.L."/>
            <person name="Watervoot N.F."/>
            <person name="Auber R.P."/>
            <person name="Gonzalez D.J."/>
            <person name="Wisecaver J.H."/>
            <person name="Moore B.S."/>
        </authorList>
    </citation>
    <scope>NUCLEOTIDE SEQUENCE [LARGE SCALE GENOMIC DNA]</scope>
    <source>
        <strain evidence="11 12">12B1</strain>
    </source>
</reference>
<dbReference type="InterPro" id="IPR011701">
    <property type="entry name" value="MFS"/>
</dbReference>
<gene>
    <name evidence="11" type="ORF">AB1Y20_001027</name>
</gene>
<accession>A0AB34K723</accession>
<keyword evidence="4" id="KW-0762">Sugar transport</keyword>
<dbReference type="InterPro" id="IPR020846">
    <property type="entry name" value="MFS_dom"/>
</dbReference>
<organism evidence="11 12">
    <name type="scientific">Prymnesium parvum</name>
    <name type="common">Toxic golden alga</name>
    <dbReference type="NCBI Taxonomy" id="97485"/>
    <lineage>
        <taxon>Eukaryota</taxon>
        <taxon>Haptista</taxon>
        <taxon>Haptophyta</taxon>
        <taxon>Prymnesiophyceae</taxon>
        <taxon>Prymnesiales</taxon>
        <taxon>Prymnesiaceae</taxon>
        <taxon>Prymnesium</taxon>
    </lineage>
</organism>
<feature type="transmembrane region" description="Helical" evidence="9">
    <location>
        <begin position="337"/>
        <end position="361"/>
    </location>
</feature>
<evidence type="ECO:0000256" key="9">
    <source>
        <dbReference type="SAM" id="Phobius"/>
    </source>
</evidence>
<keyword evidence="3" id="KW-0813">Transport</keyword>
<feature type="transmembrane region" description="Helical" evidence="9">
    <location>
        <begin position="274"/>
        <end position="295"/>
    </location>
</feature>
<evidence type="ECO:0000256" key="5">
    <source>
        <dbReference type="ARBA" id="ARBA00022692"/>
    </source>
</evidence>
<feature type="transmembrane region" description="Helical" evidence="9">
    <location>
        <begin position="86"/>
        <end position="104"/>
    </location>
</feature>
<dbReference type="GO" id="GO:0022857">
    <property type="term" value="F:transmembrane transporter activity"/>
    <property type="evidence" value="ECO:0007669"/>
    <property type="project" value="InterPro"/>
</dbReference>
<comment type="caution">
    <text evidence="11">The sequence shown here is derived from an EMBL/GenBank/DDBJ whole genome shotgun (WGS) entry which is preliminary data.</text>
</comment>
<dbReference type="PANTHER" id="PTHR43184">
    <property type="entry name" value="MAJOR FACILITATOR SUPERFAMILY TRANSPORTER 16, ISOFORM B"/>
    <property type="match status" value="1"/>
</dbReference>
<evidence type="ECO:0000259" key="10">
    <source>
        <dbReference type="PROSITE" id="PS50850"/>
    </source>
</evidence>